<feature type="region of interest" description="Disordered" evidence="4">
    <location>
        <begin position="424"/>
        <end position="443"/>
    </location>
</feature>
<name>A0A8T8SED1_9BASI</name>
<evidence type="ECO:0000313" key="6">
    <source>
        <dbReference type="EMBL" id="KAE8237778.1"/>
    </source>
</evidence>
<dbReference type="Proteomes" id="UP000077521">
    <property type="component" value="Unassembled WGS sequence"/>
</dbReference>
<dbReference type="EMBL" id="LWDF02001638">
    <property type="protein sequence ID" value="KAE8237778.1"/>
    <property type="molecule type" value="Genomic_DNA"/>
</dbReference>
<proteinExistence type="inferred from homology"/>
<reference evidence="6" key="2">
    <citation type="journal article" date="2019" name="IMA Fungus">
        <title>Genome sequencing and comparison of five Tilletia species to identify candidate genes for the detection of regulated species infecting wheat.</title>
        <authorList>
            <person name="Nguyen H.D.T."/>
            <person name="Sultana T."/>
            <person name="Kesanakurti P."/>
            <person name="Hambleton S."/>
        </authorList>
    </citation>
    <scope>NUCLEOTIDE SEQUENCE</scope>
    <source>
        <strain evidence="6">DAOMC 236416</strain>
    </source>
</reference>
<feature type="domain" description="Protein kinase" evidence="5">
    <location>
        <begin position="567"/>
        <end position="878"/>
    </location>
</feature>
<evidence type="ECO:0000259" key="5">
    <source>
        <dbReference type="PROSITE" id="PS50011"/>
    </source>
</evidence>
<dbReference type="PANTHER" id="PTHR24056">
    <property type="entry name" value="CELL DIVISION PROTEIN KINASE"/>
    <property type="match status" value="1"/>
</dbReference>
<dbReference type="InterPro" id="IPR000719">
    <property type="entry name" value="Prot_kinase_dom"/>
</dbReference>
<accession>A0A8T8SED1</accession>
<sequence>MSTSSFDLLSQQVFTELDPTDVTLLRREGLRRGWPPPEYDFGTVAAKLFGETARGHNHLRRIRLSVGSMDPDTLPVDTRGAGPYGPYGEQVVLNAAFHELRKVVADKLALTLSRLVIPKLVLELLEVDSGYGAAKNRQSLHQGQLFGRVFHPLRVPPAFPELALNTLADAAIFDSQRTESSQSPTARKRQRIDRATPTSAAVQQQQIAPGLPPQQTSSASLADSNFQQLPTDDRIQQQNLKNRTAQVQHSHTEDTQQPSHPQETSSQSQPLLQAQQLPQPASHQLPQPASHPKRIHPGRSLPGLLPCDVVPGTPSSPDSPSPQGSNLPQAVGENSVSSSSRAALVLCKEAVEGAVPAALEQATTNGPRRPPTLSGPALREEGSAHDASPPGPALENKADPPKALPLPISSKGMVSPSVQRVDFTEHQVSSDQPPEPPLVLPTVASAPPTEVVAQHEDVPSTSEPSASVPSAKPQVAPYQAAPYQVAPYHSPLPGEIFTPPAHVSSNAPYTSFPFSQPQGPTHSPLVDAVVAHLSSSSANPLQAVVPRTAIHLQYTPPPLWRIDFNRYRKGDCVGVGTQGSVFKCIDTIHKRPVAVKISKCDSRGRPPNTMLREISALRTAVHANIVYLTDILFDGTDIGIVLPLCDSSLRALITSNMGFGRNFSLPTLTSFLRQILEGLHYLHEHRKFAHFDLKPENILVDKNERVRLADFGLSRPPNEPDSQRTVVTCEYRPPEVFFRSPSLSVTVDIWSFGVVTQELMGSIPWRHLRNDPPGTFDAIMRHCGTSNKLGRVGDHISEVFPGANKLPGVFPGPEQHGDFEENLLHGYRTYPFYPRGLPYSLPVSMKDVQSIVELRDRCLVADPVSRPRAKELLRSAVFRT</sequence>
<dbReference type="PROSITE" id="PS50011">
    <property type="entry name" value="PROTEIN_KINASE_DOM"/>
    <property type="match status" value="1"/>
</dbReference>
<dbReference type="Gene3D" id="3.30.200.20">
    <property type="entry name" value="Phosphorylase Kinase, domain 1"/>
    <property type="match status" value="1"/>
</dbReference>
<evidence type="ECO:0000256" key="1">
    <source>
        <dbReference type="ARBA" id="ARBA00006485"/>
    </source>
</evidence>
<comment type="similarity">
    <text evidence="1">Belongs to the protein kinase superfamily. CMGC Ser/Thr protein kinase family. CDC2/CDKX subfamily.</text>
</comment>
<dbReference type="InterPro" id="IPR050108">
    <property type="entry name" value="CDK"/>
</dbReference>
<reference evidence="6" key="1">
    <citation type="submission" date="2016-04" db="EMBL/GenBank/DDBJ databases">
        <authorList>
            <person name="Nguyen H.D."/>
            <person name="Samba Siva P."/>
            <person name="Cullis J."/>
            <person name="Levesque C.A."/>
            <person name="Hambleton S."/>
        </authorList>
    </citation>
    <scope>NUCLEOTIDE SEQUENCE</scope>
    <source>
        <strain evidence="6">DAOMC 236416</strain>
    </source>
</reference>
<feature type="region of interest" description="Disordered" evidence="4">
    <location>
        <begin position="175"/>
        <end position="224"/>
    </location>
</feature>
<evidence type="ECO:0000256" key="2">
    <source>
        <dbReference type="ARBA" id="ARBA00022741"/>
    </source>
</evidence>
<keyword evidence="2" id="KW-0547">Nucleotide-binding</keyword>
<keyword evidence="7" id="KW-1185">Reference proteome</keyword>
<dbReference type="PROSITE" id="PS00108">
    <property type="entry name" value="PROTEIN_KINASE_ST"/>
    <property type="match status" value="1"/>
</dbReference>
<dbReference type="InterPro" id="IPR008271">
    <property type="entry name" value="Ser/Thr_kinase_AS"/>
</dbReference>
<dbReference type="GO" id="GO:0004674">
    <property type="term" value="F:protein serine/threonine kinase activity"/>
    <property type="evidence" value="ECO:0007669"/>
    <property type="project" value="TreeGrafter"/>
</dbReference>
<dbReference type="InterPro" id="IPR011009">
    <property type="entry name" value="Kinase-like_dom_sf"/>
</dbReference>
<dbReference type="AlphaFoldDB" id="A0A8T8SED1"/>
<feature type="compositionally biased region" description="Low complexity" evidence="4">
    <location>
        <begin position="265"/>
        <end position="290"/>
    </location>
</feature>
<feature type="region of interest" description="Disordered" evidence="4">
    <location>
        <begin position="241"/>
        <end position="335"/>
    </location>
</feature>
<feature type="compositionally biased region" description="Polar residues" evidence="4">
    <location>
        <begin position="241"/>
        <end position="264"/>
    </location>
</feature>
<dbReference type="SUPFAM" id="SSF56112">
    <property type="entry name" value="Protein kinase-like (PK-like)"/>
    <property type="match status" value="1"/>
</dbReference>
<dbReference type="Pfam" id="PF00069">
    <property type="entry name" value="Pkinase"/>
    <property type="match status" value="1"/>
</dbReference>
<dbReference type="GO" id="GO:0005524">
    <property type="term" value="F:ATP binding"/>
    <property type="evidence" value="ECO:0007669"/>
    <property type="project" value="UniProtKB-KW"/>
</dbReference>
<evidence type="ECO:0000313" key="7">
    <source>
        <dbReference type="Proteomes" id="UP000077521"/>
    </source>
</evidence>
<comment type="caution">
    <text evidence="6">The sequence shown here is derived from an EMBL/GenBank/DDBJ whole genome shotgun (WGS) entry which is preliminary data.</text>
</comment>
<dbReference type="SMART" id="SM00220">
    <property type="entry name" value="S_TKc"/>
    <property type="match status" value="1"/>
</dbReference>
<feature type="region of interest" description="Disordered" evidence="4">
    <location>
        <begin position="449"/>
        <end position="473"/>
    </location>
</feature>
<feature type="region of interest" description="Disordered" evidence="4">
    <location>
        <begin position="359"/>
        <end position="413"/>
    </location>
</feature>
<keyword evidence="3" id="KW-0067">ATP-binding</keyword>
<evidence type="ECO:0000256" key="3">
    <source>
        <dbReference type="ARBA" id="ARBA00022840"/>
    </source>
</evidence>
<feature type="compositionally biased region" description="Low complexity" evidence="4">
    <location>
        <begin position="311"/>
        <end position="325"/>
    </location>
</feature>
<protein>
    <recommendedName>
        <fullName evidence="5">Protein kinase domain-containing protein</fullName>
    </recommendedName>
</protein>
<dbReference type="GO" id="GO:0005634">
    <property type="term" value="C:nucleus"/>
    <property type="evidence" value="ECO:0007669"/>
    <property type="project" value="TreeGrafter"/>
</dbReference>
<gene>
    <name evidence="6" type="ORF">A4X13_0g8641</name>
</gene>
<evidence type="ECO:0000256" key="4">
    <source>
        <dbReference type="SAM" id="MobiDB-lite"/>
    </source>
</evidence>
<feature type="compositionally biased region" description="Polar residues" evidence="4">
    <location>
        <begin position="459"/>
        <end position="468"/>
    </location>
</feature>
<feature type="compositionally biased region" description="Polar residues" evidence="4">
    <location>
        <begin position="196"/>
        <end position="224"/>
    </location>
</feature>
<organism evidence="6 7">
    <name type="scientific">Tilletia indica</name>
    <dbReference type="NCBI Taxonomy" id="43049"/>
    <lineage>
        <taxon>Eukaryota</taxon>
        <taxon>Fungi</taxon>
        <taxon>Dikarya</taxon>
        <taxon>Basidiomycota</taxon>
        <taxon>Ustilaginomycotina</taxon>
        <taxon>Exobasidiomycetes</taxon>
        <taxon>Tilletiales</taxon>
        <taxon>Tilletiaceae</taxon>
        <taxon>Tilletia</taxon>
    </lineage>
</organism>
<dbReference type="Gene3D" id="1.10.510.10">
    <property type="entry name" value="Transferase(Phosphotransferase) domain 1"/>
    <property type="match status" value="1"/>
</dbReference>